<accession>A0A7S4CPJ7</accession>
<reference evidence="1" key="1">
    <citation type="submission" date="2021-01" db="EMBL/GenBank/DDBJ databases">
        <authorList>
            <person name="Corre E."/>
            <person name="Pelletier E."/>
            <person name="Niang G."/>
            <person name="Scheremetjew M."/>
            <person name="Finn R."/>
            <person name="Kale V."/>
            <person name="Holt S."/>
            <person name="Cochrane G."/>
            <person name="Meng A."/>
            <person name="Brown T."/>
            <person name="Cohen L."/>
        </authorList>
    </citation>
    <scope>NUCLEOTIDE SEQUENCE</scope>
    <source>
        <strain evidence="1">CCMP1594</strain>
    </source>
</reference>
<name>A0A7S4CPJ7_9EUGL</name>
<proteinExistence type="predicted"/>
<dbReference type="EMBL" id="HBJA01040748">
    <property type="protein sequence ID" value="CAE0802807.1"/>
    <property type="molecule type" value="Transcribed_RNA"/>
</dbReference>
<sequence length="108" mass="11098">MPPPSPAVICRNARQFKLAVLAAASAKRQGCAITPELIKDAIAGAGFSLGLPIATAGAVACGVGSDSATLATLREMHETQKELNVTMNRVADLLSAKCTEGNSMQSRS</sequence>
<dbReference type="AlphaFoldDB" id="A0A7S4CPJ7"/>
<gene>
    <name evidence="1" type="ORF">EGYM00163_LOCUS13928</name>
</gene>
<organism evidence="1">
    <name type="scientific">Eutreptiella gymnastica</name>
    <dbReference type="NCBI Taxonomy" id="73025"/>
    <lineage>
        <taxon>Eukaryota</taxon>
        <taxon>Discoba</taxon>
        <taxon>Euglenozoa</taxon>
        <taxon>Euglenida</taxon>
        <taxon>Spirocuta</taxon>
        <taxon>Euglenophyceae</taxon>
        <taxon>Eutreptiales</taxon>
        <taxon>Eutreptiaceae</taxon>
        <taxon>Eutreptiella</taxon>
    </lineage>
</organism>
<protein>
    <submittedName>
        <fullName evidence="1">Uncharacterized protein</fullName>
    </submittedName>
</protein>
<evidence type="ECO:0000313" key="1">
    <source>
        <dbReference type="EMBL" id="CAE0802807.1"/>
    </source>
</evidence>